<keyword evidence="7" id="KW-0732">Signal</keyword>
<comment type="cofactor">
    <cofactor evidence="1">
        <name>FMN</name>
        <dbReference type="ChEBI" id="CHEBI:58210"/>
    </cofactor>
</comment>
<sequence>MPSKLALALALSPAAAFAPAPAKAAPRAAPLNAVGLYYSTTTGNTETVAGYLTAATGIEAVDIDSVDDETLTSMDALICGAPTWHTGADEQRSGTAWDEFLYDRLPSLDLSGKKVAIFGLGDQGSYGDNFCDAAGELYDCFSAQGATMVGLTATDDYDYSDSKALRDGKFCGLLCDEDNEYDKSEGRANDWVEQLKGEGVAF</sequence>
<evidence type="ECO:0000256" key="6">
    <source>
        <dbReference type="ARBA" id="ARBA00022982"/>
    </source>
</evidence>
<gene>
    <name evidence="9" type="ORF">PECAL_2P09100</name>
</gene>
<evidence type="ECO:0000256" key="5">
    <source>
        <dbReference type="ARBA" id="ARBA00022643"/>
    </source>
</evidence>
<keyword evidence="3" id="KW-0813">Transport</keyword>
<feature type="signal peptide" evidence="7">
    <location>
        <begin position="1"/>
        <end position="16"/>
    </location>
</feature>
<accession>A0A8J2WVX7</accession>
<dbReference type="PROSITE" id="PS50902">
    <property type="entry name" value="FLAVODOXIN_LIKE"/>
    <property type="match status" value="1"/>
</dbReference>
<reference evidence="9" key="1">
    <citation type="submission" date="2021-11" db="EMBL/GenBank/DDBJ databases">
        <authorList>
            <consortium name="Genoscope - CEA"/>
            <person name="William W."/>
        </authorList>
    </citation>
    <scope>NUCLEOTIDE SEQUENCE</scope>
</reference>
<dbReference type="InterPro" id="IPR029039">
    <property type="entry name" value="Flavoprotein-like_sf"/>
</dbReference>
<dbReference type="Pfam" id="PF00258">
    <property type="entry name" value="Flavodoxin_1"/>
    <property type="match status" value="1"/>
</dbReference>
<dbReference type="GO" id="GO:0009055">
    <property type="term" value="F:electron transfer activity"/>
    <property type="evidence" value="ECO:0007669"/>
    <property type="project" value="InterPro"/>
</dbReference>
<dbReference type="GO" id="GO:0010181">
    <property type="term" value="F:FMN binding"/>
    <property type="evidence" value="ECO:0007669"/>
    <property type="project" value="InterPro"/>
</dbReference>
<evidence type="ECO:0000256" key="4">
    <source>
        <dbReference type="ARBA" id="ARBA00022630"/>
    </source>
</evidence>
<evidence type="ECO:0000256" key="2">
    <source>
        <dbReference type="ARBA" id="ARBA00005267"/>
    </source>
</evidence>
<dbReference type="Proteomes" id="UP000789595">
    <property type="component" value="Unassembled WGS sequence"/>
</dbReference>
<evidence type="ECO:0000313" key="9">
    <source>
        <dbReference type="EMBL" id="CAH0367870.1"/>
    </source>
</evidence>
<dbReference type="Gene3D" id="3.40.50.360">
    <property type="match status" value="1"/>
</dbReference>
<keyword evidence="6" id="KW-0249">Electron transport</keyword>
<evidence type="ECO:0000256" key="7">
    <source>
        <dbReference type="SAM" id="SignalP"/>
    </source>
</evidence>
<comment type="similarity">
    <text evidence="2">Belongs to the flavodoxin family.</text>
</comment>
<evidence type="ECO:0000256" key="1">
    <source>
        <dbReference type="ARBA" id="ARBA00001917"/>
    </source>
</evidence>
<proteinExistence type="inferred from homology"/>
<feature type="chain" id="PRO_5035306014" description="Flavodoxin-like domain-containing protein" evidence="7">
    <location>
        <begin position="17"/>
        <end position="202"/>
    </location>
</feature>
<dbReference type="OrthoDB" id="528439at2759"/>
<keyword evidence="10" id="KW-1185">Reference proteome</keyword>
<dbReference type="NCBIfam" id="NF006738">
    <property type="entry name" value="PRK09267.1-4"/>
    <property type="match status" value="1"/>
</dbReference>
<keyword evidence="4" id="KW-0285">Flavoprotein</keyword>
<feature type="domain" description="Flavodoxin-like" evidence="8">
    <location>
        <begin position="34"/>
        <end position="196"/>
    </location>
</feature>
<keyword evidence="5" id="KW-0288">FMN</keyword>
<organism evidence="9 10">
    <name type="scientific">Pelagomonas calceolata</name>
    <dbReference type="NCBI Taxonomy" id="35677"/>
    <lineage>
        <taxon>Eukaryota</taxon>
        <taxon>Sar</taxon>
        <taxon>Stramenopiles</taxon>
        <taxon>Ochrophyta</taxon>
        <taxon>Pelagophyceae</taxon>
        <taxon>Pelagomonadales</taxon>
        <taxon>Pelagomonadaceae</taxon>
        <taxon>Pelagomonas</taxon>
    </lineage>
</organism>
<dbReference type="PANTHER" id="PTHR42809:SF1">
    <property type="entry name" value="FLAVODOXIN 1"/>
    <property type="match status" value="1"/>
</dbReference>
<comment type="caution">
    <text evidence="9">The sequence shown here is derived from an EMBL/GenBank/DDBJ whole genome shotgun (WGS) entry which is preliminary data.</text>
</comment>
<dbReference type="InterPro" id="IPR008254">
    <property type="entry name" value="Flavodoxin/NO_synth"/>
</dbReference>
<dbReference type="InterPro" id="IPR001226">
    <property type="entry name" value="Flavodoxin_CS"/>
</dbReference>
<evidence type="ECO:0000256" key="3">
    <source>
        <dbReference type="ARBA" id="ARBA00022448"/>
    </source>
</evidence>
<evidence type="ECO:0000313" key="10">
    <source>
        <dbReference type="Proteomes" id="UP000789595"/>
    </source>
</evidence>
<dbReference type="PROSITE" id="PS00201">
    <property type="entry name" value="FLAVODOXIN"/>
    <property type="match status" value="1"/>
</dbReference>
<dbReference type="NCBIfam" id="TIGR01752">
    <property type="entry name" value="flav_long"/>
    <property type="match status" value="1"/>
</dbReference>
<dbReference type="SUPFAM" id="SSF52218">
    <property type="entry name" value="Flavoproteins"/>
    <property type="match status" value="1"/>
</dbReference>
<evidence type="ECO:0000259" key="8">
    <source>
        <dbReference type="PROSITE" id="PS50902"/>
    </source>
</evidence>
<dbReference type="InterPro" id="IPR050619">
    <property type="entry name" value="Flavodoxin"/>
</dbReference>
<protein>
    <recommendedName>
        <fullName evidence="8">Flavodoxin-like domain-containing protein</fullName>
    </recommendedName>
</protein>
<dbReference type="InterPro" id="IPR010086">
    <property type="entry name" value="Flavodoxin_lc"/>
</dbReference>
<dbReference type="PIRSF" id="PIRSF038996">
    <property type="entry name" value="FldA"/>
    <property type="match status" value="1"/>
</dbReference>
<dbReference type="AlphaFoldDB" id="A0A8J2WVX7"/>
<name>A0A8J2WVX7_9STRA</name>
<dbReference type="PANTHER" id="PTHR42809">
    <property type="entry name" value="FLAVODOXIN 2"/>
    <property type="match status" value="1"/>
</dbReference>
<dbReference type="EMBL" id="CAKKNE010000002">
    <property type="protein sequence ID" value="CAH0367870.1"/>
    <property type="molecule type" value="Genomic_DNA"/>
</dbReference>